<proteinExistence type="predicted"/>
<keyword evidence="2" id="KW-1185">Reference proteome</keyword>
<dbReference type="EMBL" id="JANSHE010001899">
    <property type="protein sequence ID" value="KAJ2999753.1"/>
    <property type="molecule type" value="Genomic_DNA"/>
</dbReference>
<sequence length="603" mass="67623">MTCPIPTPPAVPFLGHINTIDKDLPIRSLDLLARQYGEIYQLNVLVVPLRSCTTGDKKIFANSYALQNELSDEKRFLKKVSGGLNEVRNAAGDGLFTAHVPEEKNWYIAHRLLMPCFSASSVYGMTDDMMDIISQLILKWERFGPKQLIDPATDFTRLTLDAIALCAMSYRLNSFYRDDLHPFADAMVDFLIESGKRASRPYIVQSMMTSTNAKYEQDQRVLAQLVNDILDDHRANPPEKPDILSTMMNGRDKETGLGLSDESIKYNLLTFLIAGHETTSGKSTSDRNSRTMLMFREGMLTFTTYYLLKNPEAMRKLREEIDAKIGDRTPTVHDVNKLPYLLAVMRESMRLGPTAPARSVAPLEDTIIGGNYFVEKGTSIIINTYNAHRDPNVWGEDAETFRPERMLDGKFEALPPNAWQPFGYGMRGCIGRPFAWQEAQLALISIIQRFDLVMHDPTYELQLKQTLTIKPHNFYIHALPRKNRPRLFAAPPTSASLHGQVGGTSVHDQASAVVTADTAKLQPLYVLYGSNTGNSESFAQRIASDAPTHGFRASMGTLDSVSAHLPQDGPLVIVTASYEGEGYEKSRTSCRPHAHMSHRRTRR</sequence>
<name>A0ACC1PR04_9APHY</name>
<comment type="caution">
    <text evidence="1">The sequence shown here is derived from an EMBL/GenBank/DDBJ whole genome shotgun (WGS) entry which is preliminary data.</text>
</comment>
<dbReference type="Proteomes" id="UP001144978">
    <property type="component" value="Unassembled WGS sequence"/>
</dbReference>
<evidence type="ECO:0000313" key="1">
    <source>
        <dbReference type="EMBL" id="KAJ2999753.1"/>
    </source>
</evidence>
<evidence type="ECO:0000313" key="2">
    <source>
        <dbReference type="Proteomes" id="UP001144978"/>
    </source>
</evidence>
<accession>A0ACC1PR04</accession>
<protein>
    <submittedName>
        <fullName evidence="1">Uncharacterized protein</fullName>
    </submittedName>
</protein>
<gene>
    <name evidence="1" type="ORF">NUW54_g6889</name>
</gene>
<reference evidence="1" key="1">
    <citation type="submission" date="2022-08" db="EMBL/GenBank/DDBJ databases">
        <title>Genome Sequence of Pycnoporus sanguineus.</title>
        <authorList>
            <person name="Buettner E."/>
        </authorList>
    </citation>
    <scope>NUCLEOTIDE SEQUENCE</scope>
    <source>
        <strain evidence="1">CG-C14</strain>
    </source>
</reference>
<organism evidence="1 2">
    <name type="scientific">Trametes sanguinea</name>
    <dbReference type="NCBI Taxonomy" id="158606"/>
    <lineage>
        <taxon>Eukaryota</taxon>
        <taxon>Fungi</taxon>
        <taxon>Dikarya</taxon>
        <taxon>Basidiomycota</taxon>
        <taxon>Agaricomycotina</taxon>
        <taxon>Agaricomycetes</taxon>
        <taxon>Polyporales</taxon>
        <taxon>Polyporaceae</taxon>
        <taxon>Trametes</taxon>
    </lineage>
</organism>